<evidence type="ECO:0000313" key="2">
    <source>
        <dbReference type="Proteomes" id="UP000005239"/>
    </source>
</evidence>
<accession>A0A8R1Y5J6</accession>
<keyword evidence="2" id="KW-1185">Reference proteome</keyword>
<sequence>MNQISWKDENAQALSSCYVSRKSSIRREVLDIVVQPSFGCWWGCDADPKCEATLLQGDANRCVYLGAEIADPLLNVCTAPFTTDVKCTAITP</sequence>
<dbReference type="EnsemblMetazoa" id="PPA03713.1">
    <property type="protein sequence ID" value="PPA03713.1"/>
    <property type="gene ID" value="WBGene00093267"/>
</dbReference>
<dbReference type="Proteomes" id="UP000005239">
    <property type="component" value="Unassembled WGS sequence"/>
</dbReference>
<reference evidence="2" key="1">
    <citation type="journal article" date="2008" name="Nat. Genet.">
        <title>The Pristionchus pacificus genome provides a unique perspective on nematode lifestyle and parasitism.</title>
        <authorList>
            <person name="Dieterich C."/>
            <person name="Clifton S.W."/>
            <person name="Schuster L.N."/>
            <person name="Chinwalla A."/>
            <person name="Delehaunty K."/>
            <person name="Dinkelacker I."/>
            <person name="Fulton L."/>
            <person name="Fulton R."/>
            <person name="Godfrey J."/>
            <person name="Minx P."/>
            <person name="Mitreva M."/>
            <person name="Roeseler W."/>
            <person name="Tian H."/>
            <person name="Witte H."/>
            <person name="Yang S.P."/>
            <person name="Wilson R.K."/>
            <person name="Sommer R.J."/>
        </authorList>
    </citation>
    <scope>NUCLEOTIDE SEQUENCE [LARGE SCALE GENOMIC DNA]</scope>
    <source>
        <strain evidence="2">PS312</strain>
    </source>
</reference>
<reference evidence="1" key="2">
    <citation type="submission" date="2022-06" db="UniProtKB">
        <authorList>
            <consortium name="EnsemblMetazoa"/>
        </authorList>
    </citation>
    <scope>IDENTIFICATION</scope>
    <source>
        <strain evidence="1">PS312</strain>
    </source>
</reference>
<accession>A0A2A6B3D0</accession>
<dbReference type="AlphaFoldDB" id="A0A2A6B3D0"/>
<organism evidence="1 2">
    <name type="scientific">Pristionchus pacificus</name>
    <name type="common">Parasitic nematode worm</name>
    <dbReference type="NCBI Taxonomy" id="54126"/>
    <lineage>
        <taxon>Eukaryota</taxon>
        <taxon>Metazoa</taxon>
        <taxon>Ecdysozoa</taxon>
        <taxon>Nematoda</taxon>
        <taxon>Chromadorea</taxon>
        <taxon>Rhabditida</taxon>
        <taxon>Rhabditina</taxon>
        <taxon>Diplogasteromorpha</taxon>
        <taxon>Diplogasteroidea</taxon>
        <taxon>Neodiplogasteridae</taxon>
        <taxon>Pristionchus</taxon>
    </lineage>
</organism>
<evidence type="ECO:0000313" key="1">
    <source>
        <dbReference type="EnsemblMetazoa" id="PPA03713.1"/>
    </source>
</evidence>
<gene>
    <name evidence="1" type="primary">WBGene00093267</name>
</gene>
<name>A0A2A6B3D0_PRIPA</name>
<protein>
    <submittedName>
        <fullName evidence="1">Uncharacterized protein</fullName>
    </submittedName>
</protein>
<proteinExistence type="predicted"/>